<dbReference type="Proteomes" id="UP000440732">
    <property type="component" value="Unassembled WGS sequence"/>
</dbReference>
<name>A0A6A3P5M1_9STRA</name>
<protein>
    <submittedName>
        <fullName evidence="1">Uncharacterized protein</fullName>
    </submittedName>
</protein>
<evidence type="ECO:0000313" key="2">
    <source>
        <dbReference type="Proteomes" id="UP000440732"/>
    </source>
</evidence>
<sequence>MEFLASQMRQVTTCALAAAWARCEKTTSLAAPKRPSRVLESSILSTRTSWAQC</sequence>
<reference evidence="1 2" key="1">
    <citation type="submission" date="2018-08" db="EMBL/GenBank/DDBJ databases">
        <title>Genomic investigation of the strawberry pathogen Phytophthora fragariae indicates pathogenicity is determined by transcriptional variation in three key races.</title>
        <authorList>
            <person name="Adams T.M."/>
            <person name="Armitage A.D."/>
            <person name="Sobczyk M.K."/>
            <person name="Bates H.J."/>
            <person name="Dunwell J.M."/>
            <person name="Nellist C.F."/>
            <person name="Harrison R.J."/>
        </authorList>
    </citation>
    <scope>NUCLEOTIDE SEQUENCE [LARGE SCALE GENOMIC DNA]</scope>
    <source>
        <strain evidence="1 2">NOV-5</strain>
    </source>
</reference>
<evidence type="ECO:0000313" key="1">
    <source>
        <dbReference type="EMBL" id="KAE9053682.1"/>
    </source>
</evidence>
<dbReference type="AlphaFoldDB" id="A0A6A3P5M1"/>
<proteinExistence type="predicted"/>
<dbReference type="EMBL" id="QXGA01012472">
    <property type="protein sequence ID" value="KAE9053682.1"/>
    <property type="molecule type" value="Genomic_DNA"/>
</dbReference>
<comment type="caution">
    <text evidence="1">The sequence shown here is derived from an EMBL/GenBank/DDBJ whole genome shotgun (WGS) entry which is preliminary data.</text>
</comment>
<accession>A0A6A3P5M1</accession>
<gene>
    <name evidence="1" type="ORF">PF006_g33483</name>
</gene>
<organism evidence="1 2">
    <name type="scientific">Phytophthora fragariae</name>
    <dbReference type="NCBI Taxonomy" id="53985"/>
    <lineage>
        <taxon>Eukaryota</taxon>
        <taxon>Sar</taxon>
        <taxon>Stramenopiles</taxon>
        <taxon>Oomycota</taxon>
        <taxon>Peronosporomycetes</taxon>
        <taxon>Peronosporales</taxon>
        <taxon>Peronosporaceae</taxon>
        <taxon>Phytophthora</taxon>
    </lineage>
</organism>